<gene>
    <name evidence="1" type="ORF">SDC9_141695</name>
</gene>
<protein>
    <submittedName>
        <fullName evidence="1">Uncharacterized protein</fullName>
    </submittedName>
</protein>
<accession>A0A645DZ51</accession>
<organism evidence="1">
    <name type="scientific">bioreactor metagenome</name>
    <dbReference type="NCBI Taxonomy" id="1076179"/>
    <lineage>
        <taxon>unclassified sequences</taxon>
        <taxon>metagenomes</taxon>
        <taxon>ecological metagenomes</taxon>
    </lineage>
</organism>
<comment type="caution">
    <text evidence="1">The sequence shown here is derived from an EMBL/GenBank/DDBJ whole genome shotgun (WGS) entry which is preliminary data.</text>
</comment>
<evidence type="ECO:0000313" key="1">
    <source>
        <dbReference type="EMBL" id="MPM94549.1"/>
    </source>
</evidence>
<sequence length="167" mass="18325">MPVLACRITVALDVSNYFGVDLTSGIKAKRCFYLSVFKVTVNGFRTANYLHTGINGFVIFGQHACVGVGIVSSDDNQRTDVEFLQNLQSFVKLLFLLELCTSRTDNIKTARVAVLVDNIGSKFFIFVVYQSCRTQDKPIKPAIRVQPFDPVENSGNHVVPAGSLSSG</sequence>
<name>A0A645DZ51_9ZZZZ</name>
<proteinExistence type="predicted"/>
<dbReference type="AlphaFoldDB" id="A0A645DZ51"/>
<dbReference type="EMBL" id="VSSQ01041164">
    <property type="protein sequence ID" value="MPM94549.1"/>
    <property type="molecule type" value="Genomic_DNA"/>
</dbReference>
<reference evidence="1" key="1">
    <citation type="submission" date="2019-08" db="EMBL/GenBank/DDBJ databases">
        <authorList>
            <person name="Kucharzyk K."/>
            <person name="Murdoch R.W."/>
            <person name="Higgins S."/>
            <person name="Loffler F."/>
        </authorList>
    </citation>
    <scope>NUCLEOTIDE SEQUENCE</scope>
</reference>